<keyword evidence="2" id="KW-1185">Reference proteome</keyword>
<reference evidence="2" key="1">
    <citation type="journal article" date="2013" name="Science">
        <title>Comparative analysis of bat genomes provides insight into the evolution of flight and immunity.</title>
        <authorList>
            <person name="Zhang G."/>
            <person name="Cowled C."/>
            <person name="Shi Z."/>
            <person name="Huang Z."/>
            <person name="Bishop-Lilly K.A."/>
            <person name="Fang X."/>
            <person name="Wynne J.W."/>
            <person name="Xiong Z."/>
            <person name="Baker M.L."/>
            <person name="Zhao W."/>
            <person name="Tachedjian M."/>
            <person name="Zhu Y."/>
            <person name="Zhou P."/>
            <person name="Jiang X."/>
            <person name="Ng J."/>
            <person name="Yang L."/>
            <person name="Wu L."/>
            <person name="Xiao J."/>
            <person name="Feng Y."/>
            <person name="Chen Y."/>
            <person name="Sun X."/>
            <person name="Zhang Y."/>
            <person name="Marsh G.A."/>
            <person name="Crameri G."/>
            <person name="Broder C.C."/>
            <person name="Frey K.G."/>
            <person name="Wang L.F."/>
            <person name="Wang J."/>
        </authorList>
    </citation>
    <scope>NUCLEOTIDE SEQUENCE [LARGE SCALE GENOMIC DNA]</scope>
</reference>
<name>L5JX41_PTEAL</name>
<evidence type="ECO:0000313" key="1">
    <source>
        <dbReference type="EMBL" id="ELK04009.1"/>
    </source>
</evidence>
<organism evidence="1 2">
    <name type="scientific">Pteropus alecto</name>
    <name type="common">Black flying fox</name>
    <dbReference type="NCBI Taxonomy" id="9402"/>
    <lineage>
        <taxon>Eukaryota</taxon>
        <taxon>Metazoa</taxon>
        <taxon>Chordata</taxon>
        <taxon>Craniata</taxon>
        <taxon>Vertebrata</taxon>
        <taxon>Euteleostomi</taxon>
        <taxon>Mammalia</taxon>
        <taxon>Eutheria</taxon>
        <taxon>Laurasiatheria</taxon>
        <taxon>Chiroptera</taxon>
        <taxon>Yinpterochiroptera</taxon>
        <taxon>Pteropodoidea</taxon>
        <taxon>Pteropodidae</taxon>
        <taxon>Pteropodinae</taxon>
        <taxon>Pteropus</taxon>
    </lineage>
</organism>
<protein>
    <submittedName>
        <fullName evidence="1">Uncharacterized protein</fullName>
    </submittedName>
</protein>
<dbReference type="AlphaFoldDB" id="L5JX41"/>
<proteinExistence type="predicted"/>
<dbReference type="EMBL" id="KB031072">
    <property type="protein sequence ID" value="ELK04009.1"/>
    <property type="molecule type" value="Genomic_DNA"/>
</dbReference>
<accession>L5JX41</accession>
<sequence>MLGKGHASQPAPLTCQFLSSSWRAQRAFFKAHRTLPLLASLPRALPHSWPSWHLFLWVPYGSPLVSDPGKGDFVPRTPLMPNTCAGTGTGQQHAYTCQAMTHPDSLPFLPASFLCTS</sequence>
<evidence type="ECO:0000313" key="2">
    <source>
        <dbReference type="Proteomes" id="UP000010552"/>
    </source>
</evidence>
<dbReference type="Proteomes" id="UP000010552">
    <property type="component" value="Unassembled WGS sequence"/>
</dbReference>
<gene>
    <name evidence="1" type="ORF">PAL_GLEAN10024126</name>
</gene>
<dbReference type="InParanoid" id="L5JX41"/>